<sequence>MKLKLHITKIVFFISVSTLIISCATYQEQMGRDFSHDMINNDNQGNLLHEVVVVGDAGNANEPKGKQLLQTVEGYLKEQNNEKTLLFIGDNIYPLGMPKKTGKQRKLAEEKIDAQIALAQYVNGATIFLAGNHDWYHGLSGLIRQKKYIEAKLGKKSFMPRKYRAIEAVEINDEITIITIDSEWFIQNWDRHPDINEESFIKTREDFFEEFRSLINKNQNKITLVAIHHPMLTNGSHGGYFSFRNHIYPYKNVPLPVLGSIGNYLRKTTGASPADIQHTYYRMLVNRLTTITKNQEQVVFVSGHEHNLQYIEDEGIKQLISGAGSKTEEARSVQPTSYSLGSLGFATIKIYDNNQVDVAIHKMLDNGNEITFQKTIIEPVIANTDFPAVTATETTASVYPKEATQKSGFYRFLFGDHYRSVFGTKVTVPVADLSMLHGGLTPIISGGGNQSLSLRLKDSDGRQYVMRGLRKSSKQFLQTAIFKDTHIKDKLDDTFVLDFIDDHYTTSHPYVPFIIGKLSDAVQLYHTNPQLYFVPRQNVLGRYNETYGNELYMIEERPHKSQKEVASFGNGEDIISTQDLLVNLEKDEKYRIDSEMYLRARIFDFLIGDWDRHADQWRWTEKTVGDEVVYQPIPRDRDQAFAKLDGNLLRLLNKLPALRHMQNYTEDFANPRWINKTAFPLDKVFLQNTTLEDWQNTAKQVVESINDEVIAETFDLLPKEVQEQYTGDIIKILKARRSKLVDFVEDYYKELFKYAAVVGTNKKDTFVVKTAADKVEIEHIRNKKTGDVSMGSYTYHPETTKEIWIYGLDDDDHITVSGEKSPIKLKLIGGRNNDVYDVQTTTSTTIFDYKSKNNTFVNTQNTKTILRDQYQLNQYDYRKTPITVFSLLPDVGYNKDNGVMLGVNGTLTINKFNQNPYTQKHQFGAKYDFATSGLLATYKGSFKDYSRSGFWTVEGLMTSSNFSQNFFAKENLETYDQDKYNDNYYRVRTSQFEIKPSYEWKGRNGSSFLVGATYESTKVINTHNRLIDEQLVTELNDSYNRTDYWGARLYYHFENYDNTYEPKTGLAFSFLYGTRFLTDDFEQNNQYLHSKLNFVIPLTSNQKLTWSSSYLVEKVFGSYHFYQAASIGQNNGLRGYRQQRFIGDGSFVSSQDIRFKMQQITNSVLPLSYGIYAGYDAGKIWSDFDANNKWYHSYGGGFWLNALDSFTVYIGAFSSKEESVLISFGLGFGF</sequence>
<keyword evidence="5" id="KW-1185">Reference proteome</keyword>
<keyword evidence="2" id="KW-0378">Hydrolase</keyword>
<dbReference type="PANTHER" id="PTHR10161">
    <property type="entry name" value="TARTRATE-RESISTANT ACID PHOSPHATASE TYPE 5"/>
    <property type="match status" value="1"/>
</dbReference>
<accession>A0A2M9R342</accession>
<evidence type="ECO:0000313" key="4">
    <source>
        <dbReference type="EMBL" id="PJR03185.1"/>
    </source>
</evidence>
<evidence type="ECO:0000313" key="5">
    <source>
        <dbReference type="Proteomes" id="UP000231960"/>
    </source>
</evidence>
<dbReference type="OrthoDB" id="333971at2"/>
<dbReference type="Proteomes" id="UP000231960">
    <property type="component" value="Unassembled WGS sequence"/>
</dbReference>
<evidence type="ECO:0000259" key="3">
    <source>
        <dbReference type="Pfam" id="PF00149"/>
    </source>
</evidence>
<organism evidence="4 5">
    <name type="scientific">Avrilella dinanensis</name>
    <dbReference type="NCBI Taxonomy" id="2008672"/>
    <lineage>
        <taxon>Bacteria</taxon>
        <taxon>Pseudomonadati</taxon>
        <taxon>Bacteroidota</taxon>
        <taxon>Flavobacteriia</taxon>
        <taxon>Flavobacteriales</taxon>
        <taxon>Flavobacteriaceae</taxon>
        <taxon>Avrilella</taxon>
    </lineage>
</organism>
<dbReference type="GO" id="GO:0016787">
    <property type="term" value="F:hydrolase activity"/>
    <property type="evidence" value="ECO:0007669"/>
    <property type="project" value="UniProtKB-KW"/>
</dbReference>
<feature type="domain" description="Calcineurin-like phosphoesterase" evidence="3">
    <location>
        <begin position="51"/>
        <end position="246"/>
    </location>
</feature>
<dbReference type="InterPro" id="IPR004843">
    <property type="entry name" value="Calcineurin-like_PHP"/>
</dbReference>
<evidence type="ECO:0000256" key="2">
    <source>
        <dbReference type="ARBA" id="ARBA00022801"/>
    </source>
</evidence>
<dbReference type="InterPro" id="IPR051558">
    <property type="entry name" value="Metallophosphoesterase_PAP"/>
</dbReference>
<dbReference type="Gene3D" id="3.60.21.10">
    <property type="match status" value="1"/>
</dbReference>
<dbReference type="RefSeq" id="WP_100676754.1">
    <property type="nucleotide sequence ID" value="NZ_NIPO01000001.1"/>
</dbReference>
<reference evidence="4 5" key="1">
    <citation type="submission" date="2017-06" db="EMBL/GenBank/DDBJ databases">
        <title>Description of Avrilella dinanensis gen. nov. sp. nov.</title>
        <authorList>
            <person name="Leyer C."/>
            <person name="Sassi M."/>
            <person name="Minet J."/>
            <person name="Kayal S."/>
            <person name="Cattoir V."/>
        </authorList>
    </citation>
    <scope>NUCLEOTIDE SEQUENCE [LARGE SCALE GENOMIC DNA]</scope>
    <source>
        <strain evidence="4 5">UR159</strain>
    </source>
</reference>
<keyword evidence="1" id="KW-0732">Signal</keyword>
<dbReference type="Pfam" id="PF00149">
    <property type="entry name" value="Metallophos"/>
    <property type="match status" value="1"/>
</dbReference>
<protein>
    <recommendedName>
        <fullName evidence="3">Calcineurin-like phosphoesterase domain-containing protein</fullName>
    </recommendedName>
</protein>
<dbReference type="PROSITE" id="PS51257">
    <property type="entry name" value="PROKAR_LIPOPROTEIN"/>
    <property type="match status" value="1"/>
</dbReference>
<gene>
    <name evidence="4" type="ORF">CDL10_00745</name>
</gene>
<dbReference type="PANTHER" id="PTHR10161:SF14">
    <property type="entry name" value="TARTRATE-RESISTANT ACID PHOSPHATASE TYPE 5"/>
    <property type="match status" value="1"/>
</dbReference>
<dbReference type="AlphaFoldDB" id="A0A2M9R342"/>
<name>A0A2M9R342_9FLAO</name>
<proteinExistence type="predicted"/>
<dbReference type="InterPro" id="IPR029052">
    <property type="entry name" value="Metallo-depent_PP-like"/>
</dbReference>
<dbReference type="SUPFAM" id="SSF56300">
    <property type="entry name" value="Metallo-dependent phosphatases"/>
    <property type="match status" value="1"/>
</dbReference>
<dbReference type="EMBL" id="NIPO01000001">
    <property type="protein sequence ID" value="PJR03185.1"/>
    <property type="molecule type" value="Genomic_DNA"/>
</dbReference>
<comment type="caution">
    <text evidence="4">The sequence shown here is derived from an EMBL/GenBank/DDBJ whole genome shotgun (WGS) entry which is preliminary data.</text>
</comment>
<evidence type="ECO:0000256" key="1">
    <source>
        <dbReference type="ARBA" id="ARBA00022729"/>
    </source>
</evidence>